<sequence length="336" mass="37056">MQKTIFTLAFALLAAVGSAQTVYFHQDFSQTTGLIDPQPDTGQFSHVILTAPALSYHQFHKGYMELVRSRQDSATGGIIRTLRATPFEPNPETLVIRIKLSVEDIQSAGVNALYLYVGEDFNPVNNSFPGNGLMFAKCSMNFTDEGFTVKDLETQQTSPICPEKKQVTLTWVLNNSPKPLPYRITTAGPEETARPGTYDLWVGDVPVCKASRAYPGTSAYSKTKLSNFEMRFRNGVGKIRIDEISIDDGTPKHVSDDFFLAPNPAGRDGIFVVGKGVNAAAIRLIDMNGWVLPVKTSLPKQDRLKVLPLCPPASGIHTLELKMPDGRLHRLKLMIE</sequence>
<evidence type="ECO:0000313" key="2">
    <source>
        <dbReference type="EMBL" id="GGM78071.1"/>
    </source>
</evidence>
<name>A0ABQ2HFW9_9BACT</name>
<comment type="caution">
    <text evidence="2">The sequence shown here is derived from an EMBL/GenBank/DDBJ whole genome shotgun (WGS) entry which is preliminary data.</text>
</comment>
<accession>A0ABQ2HFW9</accession>
<dbReference type="RefSeq" id="WP_019942088.1">
    <property type="nucleotide sequence ID" value="NZ_BMLI01000001.1"/>
</dbReference>
<keyword evidence="3" id="KW-1185">Reference proteome</keyword>
<protein>
    <recommendedName>
        <fullName evidence="4">Secreted protein (Por secretion system target)</fullName>
    </recommendedName>
</protein>
<evidence type="ECO:0000256" key="1">
    <source>
        <dbReference type="SAM" id="SignalP"/>
    </source>
</evidence>
<dbReference type="EMBL" id="BMLI01000001">
    <property type="protein sequence ID" value="GGM78071.1"/>
    <property type="molecule type" value="Genomic_DNA"/>
</dbReference>
<feature type="signal peptide" evidence="1">
    <location>
        <begin position="1"/>
        <end position="19"/>
    </location>
</feature>
<dbReference type="Proteomes" id="UP000632339">
    <property type="component" value="Unassembled WGS sequence"/>
</dbReference>
<evidence type="ECO:0000313" key="3">
    <source>
        <dbReference type="Proteomes" id="UP000632339"/>
    </source>
</evidence>
<evidence type="ECO:0008006" key="4">
    <source>
        <dbReference type="Google" id="ProtNLM"/>
    </source>
</evidence>
<organism evidence="2 3">
    <name type="scientific">Dyadobacter beijingensis</name>
    <dbReference type="NCBI Taxonomy" id="365489"/>
    <lineage>
        <taxon>Bacteria</taxon>
        <taxon>Pseudomonadati</taxon>
        <taxon>Bacteroidota</taxon>
        <taxon>Cytophagia</taxon>
        <taxon>Cytophagales</taxon>
        <taxon>Spirosomataceae</taxon>
        <taxon>Dyadobacter</taxon>
    </lineage>
</organism>
<gene>
    <name evidence="2" type="ORF">GCM10010967_07220</name>
</gene>
<proteinExistence type="predicted"/>
<reference evidence="3" key="1">
    <citation type="journal article" date="2019" name="Int. J. Syst. Evol. Microbiol.">
        <title>The Global Catalogue of Microorganisms (GCM) 10K type strain sequencing project: providing services to taxonomists for standard genome sequencing and annotation.</title>
        <authorList>
            <consortium name="The Broad Institute Genomics Platform"/>
            <consortium name="The Broad Institute Genome Sequencing Center for Infectious Disease"/>
            <person name="Wu L."/>
            <person name="Ma J."/>
        </authorList>
    </citation>
    <scope>NUCLEOTIDE SEQUENCE [LARGE SCALE GENOMIC DNA]</scope>
    <source>
        <strain evidence="3">CGMCC 1.6375</strain>
    </source>
</reference>
<feature type="chain" id="PRO_5045637930" description="Secreted protein (Por secretion system target)" evidence="1">
    <location>
        <begin position="20"/>
        <end position="336"/>
    </location>
</feature>
<keyword evidence="1" id="KW-0732">Signal</keyword>